<evidence type="ECO:0000313" key="3">
    <source>
        <dbReference type="Proteomes" id="UP000238157"/>
    </source>
</evidence>
<feature type="transmembrane region" description="Helical" evidence="1">
    <location>
        <begin position="20"/>
        <end position="44"/>
    </location>
</feature>
<evidence type="ECO:0000256" key="1">
    <source>
        <dbReference type="SAM" id="Phobius"/>
    </source>
</evidence>
<reference evidence="2 3" key="1">
    <citation type="submission" date="2018-03" db="EMBL/GenBank/DDBJ databases">
        <title>Genomic Encyclopedia of Archaeal and Bacterial Type Strains, Phase II (KMG-II): from individual species to whole genera.</title>
        <authorList>
            <person name="Goeker M."/>
        </authorList>
    </citation>
    <scope>NUCLEOTIDE SEQUENCE [LARGE SCALE GENOMIC DNA]</scope>
    <source>
        <strain evidence="2 3">DSM 27929</strain>
    </source>
</reference>
<organism evidence="2 3">
    <name type="scientific">Mongoliibacter ruber</name>
    <dbReference type="NCBI Taxonomy" id="1750599"/>
    <lineage>
        <taxon>Bacteria</taxon>
        <taxon>Pseudomonadati</taxon>
        <taxon>Bacteroidota</taxon>
        <taxon>Cytophagia</taxon>
        <taxon>Cytophagales</taxon>
        <taxon>Cyclobacteriaceae</taxon>
        <taxon>Mongoliibacter</taxon>
    </lineage>
</organism>
<accession>A0A2T0WV27</accession>
<dbReference type="AlphaFoldDB" id="A0A2T0WV27"/>
<evidence type="ECO:0000313" key="2">
    <source>
        <dbReference type="EMBL" id="PRY90552.1"/>
    </source>
</evidence>
<name>A0A2T0WV27_9BACT</name>
<comment type="caution">
    <text evidence="2">The sequence shown here is derived from an EMBL/GenBank/DDBJ whole genome shotgun (WGS) entry which is preliminary data.</text>
</comment>
<keyword evidence="3" id="KW-1185">Reference proteome</keyword>
<dbReference type="Proteomes" id="UP000238157">
    <property type="component" value="Unassembled WGS sequence"/>
</dbReference>
<dbReference type="EMBL" id="PVTR01000001">
    <property type="protein sequence ID" value="PRY90552.1"/>
    <property type="molecule type" value="Genomic_DNA"/>
</dbReference>
<keyword evidence="1" id="KW-1133">Transmembrane helix</keyword>
<keyword evidence="1" id="KW-0472">Membrane</keyword>
<protein>
    <submittedName>
        <fullName evidence="2">Uncharacterized protein</fullName>
    </submittedName>
</protein>
<keyword evidence="1" id="KW-0812">Transmembrane</keyword>
<proteinExistence type="predicted"/>
<sequence>MEELLKNEFWTVVINGGANLVIAGAMVLQTIIFLVTFFIGFNYLKDHDKKLKIENRQKIIIESLIIVSKLSQDVIKIYQVEFKDYFDESDNYELHEALKEVRSDLIQKRKSESILEEKFEQLEIYAGILKSPEYDEALLKCTDLMMDLKEHIDYFFDLLEDVLLKNAYIQILELTYNYTDNMPSPKINEFLFRIHKLKIQLLGLYHS</sequence>
<dbReference type="RefSeq" id="WP_106131791.1">
    <property type="nucleotide sequence ID" value="NZ_PVTR01000001.1"/>
</dbReference>
<gene>
    <name evidence="2" type="ORF">CLW00_101214</name>
</gene>